<keyword evidence="1" id="KW-0540">Nuclease</keyword>
<dbReference type="PANTHER" id="PTHR12801:SF158">
    <property type="entry name" value="RNA EXONUCLEASE 4"/>
    <property type="match status" value="1"/>
</dbReference>
<dbReference type="GO" id="GO:0003676">
    <property type="term" value="F:nucleic acid binding"/>
    <property type="evidence" value="ECO:0007669"/>
    <property type="project" value="InterPro"/>
</dbReference>
<dbReference type="OMA" id="LMSHPKH"/>
<dbReference type="InterPro" id="IPR012337">
    <property type="entry name" value="RNaseH-like_sf"/>
</dbReference>
<sequence>MRDTGILALDCEMVGVGPKRKDALGRISIVNEFGYCLYDKFVKPSAVVTEYRTPYSGIRKKDLKNATPYSVVKNEVLDIIDGEDHILVGHSLEHDFGLLRKGAQLWEVDPSLKSLTWKILGVEIQFIGKQCLFKWILDF</sequence>
<dbReference type="InterPro" id="IPR036397">
    <property type="entry name" value="RNaseH_sf"/>
</dbReference>
<reference evidence="4 5" key="1">
    <citation type="journal article" date="2016" name="Genome Biol. Evol.">
        <title>Gene Family Evolution Reflects Adaptation to Soil Environmental Stressors in the Genome of the Collembolan Orchesella cincta.</title>
        <authorList>
            <person name="Faddeeva-Vakhrusheva A."/>
            <person name="Derks M.F."/>
            <person name="Anvar S.Y."/>
            <person name="Agamennone V."/>
            <person name="Suring W."/>
            <person name="Smit S."/>
            <person name="van Straalen N.M."/>
            <person name="Roelofs D."/>
        </authorList>
    </citation>
    <scope>NUCLEOTIDE SEQUENCE [LARGE SCALE GENOMIC DNA]</scope>
    <source>
        <tissue evidence="4">Mixed pool</tissue>
    </source>
</reference>
<evidence type="ECO:0000256" key="2">
    <source>
        <dbReference type="ARBA" id="ARBA00022801"/>
    </source>
</evidence>
<keyword evidence="4" id="KW-0269">Exonuclease</keyword>
<evidence type="ECO:0000313" key="5">
    <source>
        <dbReference type="Proteomes" id="UP000094527"/>
    </source>
</evidence>
<dbReference type="Proteomes" id="UP000094527">
    <property type="component" value="Unassembled WGS sequence"/>
</dbReference>
<dbReference type="AlphaFoldDB" id="A0A1D2M2B1"/>
<dbReference type="InterPro" id="IPR013520">
    <property type="entry name" value="Ribonucl_H"/>
</dbReference>
<feature type="domain" description="Exonuclease" evidence="3">
    <location>
        <begin position="5"/>
        <end position="134"/>
    </location>
</feature>
<dbReference type="SMART" id="SM00479">
    <property type="entry name" value="EXOIII"/>
    <property type="match status" value="1"/>
</dbReference>
<dbReference type="OrthoDB" id="8191639at2759"/>
<organism evidence="4 5">
    <name type="scientific">Orchesella cincta</name>
    <name type="common">Springtail</name>
    <name type="synonym">Podura cincta</name>
    <dbReference type="NCBI Taxonomy" id="48709"/>
    <lineage>
        <taxon>Eukaryota</taxon>
        <taxon>Metazoa</taxon>
        <taxon>Ecdysozoa</taxon>
        <taxon>Arthropoda</taxon>
        <taxon>Hexapoda</taxon>
        <taxon>Collembola</taxon>
        <taxon>Entomobryomorpha</taxon>
        <taxon>Entomobryoidea</taxon>
        <taxon>Orchesellidae</taxon>
        <taxon>Orchesellinae</taxon>
        <taxon>Orchesella</taxon>
    </lineage>
</organism>
<evidence type="ECO:0000259" key="3">
    <source>
        <dbReference type="SMART" id="SM00479"/>
    </source>
</evidence>
<proteinExistence type="predicted"/>
<dbReference type="STRING" id="48709.A0A1D2M2B1"/>
<dbReference type="GO" id="GO:0004527">
    <property type="term" value="F:exonuclease activity"/>
    <property type="evidence" value="ECO:0007669"/>
    <property type="project" value="UniProtKB-KW"/>
</dbReference>
<comment type="caution">
    <text evidence="4">The sequence shown here is derived from an EMBL/GenBank/DDBJ whole genome shotgun (WGS) entry which is preliminary data.</text>
</comment>
<dbReference type="EMBL" id="LJIJ01006172">
    <property type="protein sequence ID" value="ODM87096.1"/>
    <property type="molecule type" value="Genomic_DNA"/>
</dbReference>
<dbReference type="InterPro" id="IPR047021">
    <property type="entry name" value="REXO1/3/4-like"/>
</dbReference>
<dbReference type="Gene3D" id="3.30.420.10">
    <property type="entry name" value="Ribonuclease H-like superfamily/Ribonuclease H"/>
    <property type="match status" value="1"/>
</dbReference>
<gene>
    <name evidence="4" type="ORF">Ocin01_19586</name>
</gene>
<dbReference type="PANTHER" id="PTHR12801">
    <property type="entry name" value="RNA EXONUCLEASE REXO1 / RECO3 FAMILY MEMBER-RELATED"/>
    <property type="match status" value="1"/>
</dbReference>
<name>A0A1D2M2B1_ORCCI</name>
<protein>
    <submittedName>
        <fullName evidence="4">RNA exonuclease 4</fullName>
    </submittedName>
</protein>
<dbReference type="SUPFAM" id="SSF53098">
    <property type="entry name" value="Ribonuclease H-like"/>
    <property type="match status" value="1"/>
</dbReference>
<evidence type="ECO:0000256" key="1">
    <source>
        <dbReference type="ARBA" id="ARBA00022722"/>
    </source>
</evidence>
<evidence type="ECO:0000313" key="4">
    <source>
        <dbReference type="EMBL" id="ODM87096.1"/>
    </source>
</evidence>
<keyword evidence="5" id="KW-1185">Reference proteome</keyword>
<accession>A0A1D2M2B1</accession>
<dbReference type="Pfam" id="PF00929">
    <property type="entry name" value="RNase_T"/>
    <property type="match status" value="1"/>
</dbReference>
<dbReference type="GO" id="GO:0005634">
    <property type="term" value="C:nucleus"/>
    <property type="evidence" value="ECO:0007669"/>
    <property type="project" value="TreeGrafter"/>
</dbReference>
<keyword evidence="2" id="KW-0378">Hydrolase</keyword>